<sequence length="145" mass="16442">SGLLAKESNNIAGTQLKYTEPKDAASPPNSPDYYLFIFKKGSKIPREYKLNHKKFHLIGRDEKLVDLETDDDTCSKQHAVIQFRSRPITDDQGKTTQQVKPYIIDLESSNGTFLNGQEIPTSRFIELQAEDTIRFGISETDHVLV</sequence>
<dbReference type="InterPro" id="IPR000253">
    <property type="entry name" value="FHA_dom"/>
</dbReference>
<dbReference type="SUPFAM" id="SSF49879">
    <property type="entry name" value="SMAD/FHA domain"/>
    <property type="match status" value="1"/>
</dbReference>
<dbReference type="STRING" id="683960.A0A1E3P096"/>
<dbReference type="RefSeq" id="XP_019037965.1">
    <property type="nucleotide sequence ID" value="XM_019180781.1"/>
</dbReference>
<reference evidence="3 4" key="1">
    <citation type="journal article" date="2016" name="Proc. Natl. Acad. Sci. U.S.A.">
        <title>Comparative genomics of biotechnologically important yeasts.</title>
        <authorList>
            <person name="Riley R."/>
            <person name="Haridas S."/>
            <person name="Wolfe K.H."/>
            <person name="Lopes M.R."/>
            <person name="Hittinger C.T."/>
            <person name="Goeker M."/>
            <person name="Salamov A.A."/>
            <person name="Wisecaver J.H."/>
            <person name="Long T.M."/>
            <person name="Calvey C.H."/>
            <person name="Aerts A.L."/>
            <person name="Barry K.W."/>
            <person name="Choi C."/>
            <person name="Clum A."/>
            <person name="Coughlan A.Y."/>
            <person name="Deshpande S."/>
            <person name="Douglass A.P."/>
            <person name="Hanson S.J."/>
            <person name="Klenk H.-P."/>
            <person name="LaButti K.M."/>
            <person name="Lapidus A."/>
            <person name="Lindquist E.A."/>
            <person name="Lipzen A.M."/>
            <person name="Meier-Kolthoff J.P."/>
            <person name="Ohm R.A."/>
            <person name="Otillar R.P."/>
            <person name="Pangilinan J.L."/>
            <person name="Peng Y."/>
            <person name="Rokas A."/>
            <person name="Rosa C.A."/>
            <person name="Scheuner C."/>
            <person name="Sibirny A.A."/>
            <person name="Slot J.C."/>
            <person name="Stielow J.B."/>
            <person name="Sun H."/>
            <person name="Kurtzman C.P."/>
            <person name="Blackwell M."/>
            <person name="Grigoriev I.V."/>
            <person name="Jeffries T.W."/>
        </authorList>
    </citation>
    <scope>NUCLEOTIDE SEQUENCE [LARGE SCALE GENOMIC DNA]</scope>
    <source>
        <strain evidence="4">ATCC 58044 / CBS 1984 / NCYC 433 / NRRL Y-366-8</strain>
    </source>
</reference>
<accession>A0A1E3P096</accession>
<evidence type="ECO:0000313" key="3">
    <source>
        <dbReference type="EMBL" id="ODQ58758.1"/>
    </source>
</evidence>
<keyword evidence="4" id="KW-1185">Reference proteome</keyword>
<evidence type="ECO:0000313" key="4">
    <source>
        <dbReference type="Proteomes" id="UP000094112"/>
    </source>
</evidence>
<dbReference type="GO" id="GO:0000398">
    <property type="term" value="P:mRNA splicing, via spliceosome"/>
    <property type="evidence" value="ECO:0007669"/>
    <property type="project" value="EnsemblFungi"/>
</dbReference>
<name>A0A1E3P096_WICAA</name>
<feature type="compositionally biased region" description="Polar residues" evidence="1">
    <location>
        <begin position="7"/>
        <end position="17"/>
    </location>
</feature>
<protein>
    <recommendedName>
        <fullName evidence="2">FHA domain-containing protein</fullName>
    </recommendedName>
</protein>
<dbReference type="Proteomes" id="UP000094112">
    <property type="component" value="Unassembled WGS sequence"/>
</dbReference>
<dbReference type="EMBL" id="KV454211">
    <property type="protein sequence ID" value="ODQ58758.1"/>
    <property type="molecule type" value="Genomic_DNA"/>
</dbReference>
<dbReference type="SMART" id="SM00240">
    <property type="entry name" value="FHA"/>
    <property type="match status" value="1"/>
</dbReference>
<dbReference type="OrthoDB" id="444265at2759"/>
<dbReference type="GO" id="GO:0070274">
    <property type="term" value="C:RES complex"/>
    <property type="evidence" value="ECO:0007669"/>
    <property type="project" value="EnsemblFungi"/>
</dbReference>
<dbReference type="PROSITE" id="PS50006">
    <property type="entry name" value="FHA_DOMAIN"/>
    <property type="match status" value="1"/>
</dbReference>
<evidence type="ECO:0000259" key="2">
    <source>
        <dbReference type="PROSITE" id="PS50006"/>
    </source>
</evidence>
<dbReference type="Pfam" id="PF00498">
    <property type="entry name" value="FHA"/>
    <property type="match status" value="1"/>
</dbReference>
<dbReference type="GO" id="GO:0006406">
    <property type="term" value="P:mRNA export from nucleus"/>
    <property type="evidence" value="ECO:0007669"/>
    <property type="project" value="EnsemblFungi"/>
</dbReference>
<dbReference type="PANTHER" id="PTHR23308">
    <property type="entry name" value="NUCLEAR INHIBITOR OF PROTEIN PHOSPHATASE-1"/>
    <property type="match status" value="1"/>
</dbReference>
<dbReference type="AlphaFoldDB" id="A0A1E3P096"/>
<feature type="domain" description="FHA" evidence="2">
    <location>
        <begin position="56"/>
        <end position="119"/>
    </location>
</feature>
<evidence type="ECO:0000256" key="1">
    <source>
        <dbReference type="SAM" id="MobiDB-lite"/>
    </source>
</evidence>
<dbReference type="GeneID" id="30198027"/>
<gene>
    <name evidence="3" type="ORF">WICANDRAFT_18314</name>
</gene>
<feature type="non-terminal residue" evidence="3">
    <location>
        <position position="145"/>
    </location>
</feature>
<organism evidence="3 4">
    <name type="scientific">Wickerhamomyces anomalus (strain ATCC 58044 / CBS 1984 / NCYC 433 / NRRL Y-366-8)</name>
    <name type="common">Yeast</name>
    <name type="synonym">Hansenula anomala</name>
    <dbReference type="NCBI Taxonomy" id="683960"/>
    <lineage>
        <taxon>Eukaryota</taxon>
        <taxon>Fungi</taxon>
        <taxon>Dikarya</taxon>
        <taxon>Ascomycota</taxon>
        <taxon>Saccharomycotina</taxon>
        <taxon>Saccharomycetes</taxon>
        <taxon>Phaffomycetales</taxon>
        <taxon>Wickerhamomycetaceae</taxon>
        <taxon>Wickerhamomyces</taxon>
    </lineage>
</organism>
<dbReference type="Gene3D" id="2.60.200.20">
    <property type="match status" value="1"/>
</dbReference>
<feature type="non-terminal residue" evidence="3">
    <location>
        <position position="1"/>
    </location>
</feature>
<proteinExistence type="predicted"/>
<dbReference type="InterPro" id="IPR008984">
    <property type="entry name" value="SMAD_FHA_dom_sf"/>
</dbReference>
<feature type="region of interest" description="Disordered" evidence="1">
    <location>
        <begin position="1"/>
        <end position="29"/>
    </location>
</feature>
<dbReference type="InterPro" id="IPR050923">
    <property type="entry name" value="Cell_Proc_Reg/RNA_Proc"/>
</dbReference>
<dbReference type="GO" id="GO:0051237">
    <property type="term" value="P:maintenance of RNA location"/>
    <property type="evidence" value="ECO:0007669"/>
    <property type="project" value="EnsemblFungi"/>
</dbReference>